<dbReference type="Pfam" id="PF00071">
    <property type="entry name" value="Ras"/>
    <property type="match status" value="1"/>
</dbReference>
<dbReference type="NCBIfam" id="TIGR00231">
    <property type="entry name" value="small_GTP"/>
    <property type="match status" value="1"/>
</dbReference>
<dbReference type="InterPro" id="IPR005225">
    <property type="entry name" value="Small_GTP-bd"/>
</dbReference>
<protein>
    <submittedName>
        <fullName evidence="3">Ras-related protein Rab-21</fullName>
    </submittedName>
</protein>
<dbReference type="InterPro" id="IPR027417">
    <property type="entry name" value="P-loop_NTPase"/>
</dbReference>
<dbReference type="InterPro" id="IPR001806">
    <property type="entry name" value="Small_GTPase"/>
</dbReference>
<dbReference type="FunFam" id="3.40.50.300:FF:001447">
    <property type="entry name" value="Ras-related protein Rab-1B"/>
    <property type="match status" value="1"/>
</dbReference>
<reference evidence="3" key="1">
    <citation type="submission" date="2016-06" db="UniProtKB">
        <authorList>
            <consortium name="WormBaseParasite"/>
        </authorList>
    </citation>
    <scope>IDENTIFICATION</scope>
</reference>
<dbReference type="GO" id="GO:0003924">
    <property type="term" value="F:GTPase activity"/>
    <property type="evidence" value="ECO:0007669"/>
    <property type="project" value="InterPro"/>
</dbReference>
<evidence type="ECO:0000313" key="3">
    <source>
        <dbReference type="WBParaSite" id="GPUH_0000157401-mRNA-1"/>
    </source>
</evidence>
<dbReference type="SUPFAM" id="SSF52540">
    <property type="entry name" value="P-loop containing nucleoside triphosphate hydrolases"/>
    <property type="match status" value="1"/>
</dbReference>
<evidence type="ECO:0000256" key="2">
    <source>
        <dbReference type="ARBA" id="ARBA00022741"/>
    </source>
</evidence>
<dbReference type="PROSITE" id="PS51419">
    <property type="entry name" value="RAB"/>
    <property type="match status" value="1"/>
</dbReference>
<dbReference type="SMART" id="SM00174">
    <property type="entry name" value="RHO"/>
    <property type="match status" value="1"/>
</dbReference>
<dbReference type="WBParaSite" id="GPUH_0000157401-mRNA-1">
    <property type="protein sequence ID" value="GPUH_0000157401-mRNA-1"/>
    <property type="gene ID" value="GPUH_0000157401"/>
</dbReference>
<evidence type="ECO:0000256" key="1">
    <source>
        <dbReference type="ARBA" id="ARBA00006270"/>
    </source>
</evidence>
<dbReference type="GO" id="GO:0005525">
    <property type="term" value="F:GTP binding"/>
    <property type="evidence" value="ECO:0007669"/>
    <property type="project" value="InterPro"/>
</dbReference>
<sequence>LVKLKLLFCILKIKHHCSIKFQASFLNKKLHVDGELVELSIWDTAGQEKFHALGPIYYRDSHGALLIYDITDSHSFEKVKMWVKELKRMLGDDVFLIIIGNKVDLERNRNVQMVEAADYAKSISAEHFETSAKDNIGITQVFDHLVKGLIERAKQAQFEGLDSSHHGSSRRNDLLIVDDPTPVKKSCCSG</sequence>
<dbReference type="PRINTS" id="PR00449">
    <property type="entry name" value="RASTRNSFRMNG"/>
</dbReference>
<dbReference type="AlphaFoldDB" id="A0A183CYM9"/>
<proteinExistence type="inferred from homology"/>
<dbReference type="PANTHER" id="PTHR47978">
    <property type="match status" value="1"/>
</dbReference>
<dbReference type="PROSITE" id="PS51421">
    <property type="entry name" value="RAS"/>
    <property type="match status" value="1"/>
</dbReference>
<keyword evidence="2" id="KW-0547">Nucleotide-binding</keyword>
<dbReference type="Gene3D" id="3.40.50.300">
    <property type="entry name" value="P-loop containing nucleotide triphosphate hydrolases"/>
    <property type="match status" value="1"/>
</dbReference>
<comment type="similarity">
    <text evidence="1">Belongs to the small GTPase superfamily. Rab family.</text>
</comment>
<dbReference type="SMART" id="SM00175">
    <property type="entry name" value="RAB"/>
    <property type="match status" value="1"/>
</dbReference>
<dbReference type="SMART" id="SM00173">
    <property type="entry name" value="RAS"/>
    <property type="match status" value="1"/>
</dbReference>
<organism evidence="3">
    <name type="scientific">Gongylonema pulchrum</name>
    <dbReference type="NCBI Taxonomy" id="637853"/>
    <lineage>
        <taxon>Eukaryota</taxon>
        <taxon>Metazoa</taxon>
        <taxon>Ecdysozoa</taxon>
        <taxon>Nematoda</taxon>
        <taxon>Chromadorea</taxon>
        <taxon>Rhabditida</taxon>
        <taxon>Spirurina</taxon>
        <taxon>Spiruromorpha</taxon>
        <taxon>Spiruroidea</taxon>
        <taxon>Gongylonematidae</taxon>
        <taxon>Gongylonema</taxon>
    </lineage>
</organism>
<accession>A0A183CYM9</accession>
<name>A0A183CYM9_9BILA</name>